<comment type="caution">
    <text evidence="1">The sequence shown here is derived from an EMBL/GenBank/DDBJ whole genome shotgun (WGS) entry which is preliminary data.</text>
</comment>
<reference evidence="1 2" key="1">
    <citation type="submission" date="2017-06" db="EMBL/GenBank/DDBJ databases">
        <title>Draft genome sequence of Fusobacterium nucleatum subsp. polymorphum KCOM 1267 (=ChDC F290).</title>
        <authorList>
            <person name="Kook J.-K."/>
            <person name="Park S.-N."/>
            <person name="Lim Y.K."/>
            <person name="Roh H."/>
        </authorList>
    </citation>
    <scope>NUCLEOTIDE SEQUENCE [LARGE SCALE GENOMIC DNA]</scope>
    <source>
        <strain evidence="2">KCOM 1267(ChDC F290)</strain>
    </source>
</reference>
<organism evidence="1 2">
    <name type="scientific">Fusobacterium nucleatum subsp. polymorphum</name>
    <name type="common">Fusobacterium polymorphum</name>
    <dbReference type="NCBI Taxonomy" id="76857"/>
    <lineage>
        <taxon>Bacteria</taxon>
        <taxon>Fusobacteriati</taxon>
        <taxon>Fusobacteriota</taxon>
        <taxon>Fusobacteriia</taxon>
        <taxon>Fusobacteriales</taxon>
        <taxon>Fusobacteriaceae</taxon>
        <taxon>Fusobacterium</taxon>
    </lineage>
</organism>
<protein>
    <submittedName>
        <fullName evidence="1">DUF739 domain-containing protein</fullName>
    </submittedName>
</protein>
<dbReference type="RefSeq" id="WP_099011819.1">
    <property type="nucleotide sequence ID" value="NZ_CP077154.1"/>
</dbReference>
<dbReference type="InterPro" id="IPR010982">
    <property type="entry name" value="Lambda_DNA-bd_dom_sf"/>
</dbReference>
<accession>A0A2C6BKH3</accession>
<dbReference type="InterPro" id="IPR008003">
    <property type="entry name" value="DUF739"/>
</dbReference>
<evidence type="ECO:0000313" key="2">
    <source>
        <dbReference type="Proteomes" id="UP000221504"/>
    </source>
</evidence>
<dbReference type="Proteomes" id="UP000221504">
    <property type="component" value="Unassembled WGS sequence"/>
</dbReference>
<proteinExistence type="predicted"/>
<sequence>MINIDKLNGKIAENRLTREKLAKAMGISARGLSLKLKKGIFNNIEIEKLVQILKIENPMEIFFENFMS</sequence>
<dbReference type="AlphaFoldDB" id="A0A2C6BKH3"/>
<dbReference type="EMBL" id="NIRM01000004">
    <property type="protein sequence ID" value="PHI04335.1"/>
    <property type="molecule type" value="Genomic_DNA"/>
</dbReference>
<evidence type="ECO:0000313" key="1">
    <source>
        <dbReference type="EMBL" id="PHI04335.1"/>
    </source>
</evidence>
<dbReference type="GO" id="GO:0003677">
    <property type="term" value="F:DNA binding"/>
    <property type="evidence" value="ECO:0007669"/>
    <property type="project" value="InterPro"/>
</dbReference>
<dbReference type="Gene3D" id="1.10.260.40">
    <property type="entry name" value="lambda repressor-like DNA-binding domains"/>
    <property type="match status" value="1"/>
</dbReference>
<dbReference type="Pfam" id="PF05339">
    <property type="entry name" value="DUF739"/>
    <property type="match status" value="1"/>
</dbReference>
<gene>
    <name evidence="1" type="ORF">CBG52_11275</name>
</gene>
<name>A0A2C6BKH3_FUSNP</name>